<dbReference type="OrthoDB" id="1930084at2759"/>
<evidence type="ECO:0000256" key="1">
    <source>
        <dbReference type="ARBA" id="ARBA00022723"/>
    </source>
</evidence>
<comment type="caution">
    <text evidence="6">The sequence shown here is derived from an EMBL/GenBank/DDBJ whole genome shotgun (WGS) entry which is preliminary data.</text>
</comment>
<dbReference type="VEuPathDB" id="TriTrypDB:TRSC58_03853"/>
<dbReference type="EC" id="3.1.3.16" evidence="4"/>
<dbReference type="SMART" id="SM00156">
    <property type="entry name" value="PP2Ac"/>
    <property type="match status" value="1"/>
</dbReference>
<evidence type="ECO:0000256" key="3">
    <source>
        <dbReference type="ARBA" id="ARBA00023211"/>
    </source>
</evidence>
<dbReference type="Pfam" id="PF00149">
    <property type="entry name" value="Metallophos"/>
    <property type="match status" value="1"/>
</dbReference>
<evidence type="ECO:0000256" key="2">
    <source>
        <dbReference type="ARBA" id="ARBA00022801"/>
    </source>
</evidence>
<dbReference type="InterPro" id="IPR006186">
    <property type="entry name" value="Ser/Thr-sp_prot-phosphatase"/>
</dbReference>
<comment type="similarity">
    <text evidence="4">Belongs to the PPP phosphatase family.</text>
</comment>
<dbReference type="GO" id="GO:0046872">
    <property type="term" value="F:metal ion binding"/>
    <property type="evidence" value="ECO:0007669"/>
    <property type="project" value="UniProtKB-KW"/>
</dbReference>
<keyword evidence="1" id="KW-0479">Metal-binding</keyword>
<dbReference type="SUPFAM" id="SSF56300">
    <property type="entry name" value="Metallo-dependent phosphatases"/>
    <property type="match status" value="1"/>
</dbReference>
<keyword evidence="7" id="KW-1185">Reference proteome</keyword>
<dbReference type="PRINTS" id="PR00114">
    <property type="entry name" value="STPHPHTASE"/>
</dbReference>
<feature type="domain" description="Serine/threonine specific protein phosphatases" evidence="5">
    <location>
        <begin position="109"/>
        <end position="114"/>
    </location>
</feature>
<dbReference type="InterPro" id="IPR004843">
    <property type="entry name" value="Calcineurin-like_PHP"/>
</dbReference>
<organism evidence="6 7">
    <name type="scientific">Trypanosoma rangeli SC58</name>
    <dbReference type="NCBI Taxonomy" id="429131"/>
    <lineage>
        <taxon>Eukaryota</taxon>
        <taxon>Discoba</taxon>
        <taxon>Euglenozoa</taxon>
        <taxon>Kinetoplastea</taxon>
        <taxon>Metakinetoplastina</taxon>
        <taxon>Trypanosomatida</taxon>
        <taxon>Trypanosomatidae</taxon>
        <taxon>Trypanosoma</taxon>
        <taxon>Herpetosoma</taxon>
    </lineage>
</organism>
<evidence type="ECO:0000259" key="5">
    <source>
        <dbReference type="PROSITE" id="PS00125"/>
    </source>
</evidence>
<evidence type="ECO:0000313" key="7">
    <source>
        <dbReference type="Proteomes" id="UP000031737"/>
    </source>
</evidence>
<keyword evidence="2 4" id="KW-0378">Hydrolase</keyword>
<name>A0A061J0H4_TRYRA</name>
<dbReference type="EMBL" id="AUPL01003853">
    <property type="protein sequence ID" value="ESL08444.1"/>
    <property type="molecule type" value="Genomic_DNA"/>
</dbReference>
<proteinExistence type="inferred from homology"/>
<dbReference type="PROSITE" id="PS00125">
    <property type="entry name" value="SER_THR_PHOSPHATASE"/>
    <property type="match status" value="1"/>
</dbReference>
<evidence type="ECO:0000256" key="4">
    <source>
        <dbReference type="RuleBase" id="RU004273"/>
    </source>
</evidence>
<protein>
    <recommendedName>
        <fullName evidence="4">Serine/threonine-protein phosphatase</fullName>
        <ecNumber evidence="4">3.1.3.16</ecNumber>
    </recommendedName>
</protein>
<dbReference type="InterPro" id="IPR047129">
    <property type="entry name" value="PPA2-like"/>
</dbReference>
<dbReference type="Gene3D" id="3.60.21.10">
    <property type="match status" value="1"/>
</dbReference>
<comment type="catalytic activity">
    <reaction evidence="4">
        <text>O-phospho-L-threonyl-[protein] + H2O = L-threonyl-[protein] + phosphate</text>
        <dbReference type="Rhea" id="RHEA:47004"/>
        <dbReference type="Rhea" id="RHEA-COMP:11060"/>
        <dbReference type="Rhea" id="RHEA-COMP:11605"/>
        <dbReference type="ChEBI" id="CHEBI:15377"/>
        <dbReference type="ChEBI" id="CHEBI:30013"/>
        <dbReference type="ChEBI" id="CHEBI:43474"/>
        <dbReference type="ChEBI" id="CHEBI:61977"/>
        <dbReference type="EC" id="3.1.3.16"/>
    </reaction>
</comment>
<dbReference type="AlphaFoldDB" id="A0A061J0H4"/>
<gene>
    <name evidence="6" type="ORF">TRSC58_03853</name>
</gene>
<keyword evidence="3" id="KW-0464">Manganese</keyword>
<dbReference type="InterPro" id="IPR029052">
    <property type="entry name" value="Metallo-depent_PP-like"/>
</dbReference>
<reference evidence="6 7" key="1">
    <citation type="submission" date="2013-07" db="EMBL/GenBank/DDBJ databases">
        <authorList>
            <person name="Stoco P.H."/>
            <person name="Wagner G."/>
            <person name="Gerber A."/>
            <person name="Zaha A."/>
            <person name="Thompson C."/>
            <person name="Bartholomeu D.C."/>
            <person name="Luckemeyer D.D."/>
            <person name="Bahia D."/>
            <person name="Loreto E."/>
            <person name="Prestes E.B."/>
            <person name="Lima F.M."/>
            <person name="Rodrigues-Luiz G."/>
            <person name="Vallejo G.A."/>
            <person name="Filho J.F."/>
            <person name="Monteiro K.M."/>
            <person name="Tyler K.M."/>
            <person name="de Almeida L.G."/>
            <person name="Ortiz M.F."/>
            <person name="Siervo M.A."/>
            <person name="de Moraes M.H."/>
            <person name="Cunha O.L."/>
            <person name="Mendonca-Neto R."/>
            <person name="Silva R."/>
            <person name="Teixeira S.M."/>
            <person name="Murta S.M."/>
            <person name="Sincero T.C."/>
            <person name="Mendes T.A."/>
            <person name="Urmenyi T.P."/>
            <person name="Silva V.G."/>
            <person name="da Rocha W.D."/>
            <person name="Andersson B."/>
            <person name="Romanha A.J."/>
            <person name="Steindel M."/>
            <person name="de Vasconcelos A.T."/>
            <person name="Grisard E.C."/>
        </authorList>
    </citation>
    <scope>NUCLEOTIDE SEQUENCE [LARGE SCALE GENOMIC DNA]</scope>
    <source>
        <strain evidence="6 7">SC58</strain>
    </source>
</reference>
<dbReference type="PANTHER" id="PTHR45619">
    <property type="entry name" value="SERINE/THREONINE-PROTEIN PHOSPHATASE PP2A-RELATED"/>
    <property type="match status" value="1"/>
</dbReference>
<dbReference type="Proteomes" id="UP000031737">
    <property type="component" value="Unassembled WGS sequence"/>
</dbReference>
<evidence type="ECO:0000313" key="6">
    <source>
        <dbReference type="EMBL" id="ESL08444.1"/>
    </source>
</evidence>
<accession>A0A061J0H4</accession>
<sequence>MNLNVLEEKVRRMETLELGEMRLLLNTVMNLFLYESNIPNVPLPATICGDIHGQFPDLLHLLALAGEIGTTSMHYVFLGDLVDRGFNSVEVVTFLFLMKVKYPEKITLIRGNHETRQVSTVYGFYDECYKKFKTTDVWRHCTDVFDCLPIGALLEGRGLCVHGGLSPELPSIHHIHLLKRRQEVPNDGAFSDLVWSDPGNVDGWGVSQRGAGHLFGANVAREFLYRNGLNLLARAHQLVQKGFTYHFDEEFVCTVWSAPNYCYRCNNFASVLRVYEDESREFVVFEKVSRQYEGDDLQHALPSYFL</sequence>
<dbReference type="GO" id="GO:0004722">
    <property type="term" value="F:protein serine/threonine phosphatase activity"/>
    <property type="evidence" value="ECO:0007669"/>
    <property type="project" value="UniProtKB-EC"/>
</dbReference>